<dbReference type="Proteomes" id="UP001156702">
    <property type="component" value="Unassembled WGS sequence"/>
</dbReference>
<dbReference type="InterPro" id="IPR010982">
    <property type="entry name" value="Lambda_DNA-bd_dom_sf"/>
</dbReference>
<evidence type="ECO:0000313" key="3">
    <source>
        <dbReference type="Proteomes" id="UP001156702"/>
    </source>
</evidence>
<dbReference type="RefSeq" id="WP_244770037.1">
    <property type="nucleotide sequence ID" value="NZ_BSOP01000007.1"/>
</dbReference>
<evidence type="ECO:0000313" key="2">
    <source>
        <dbReference type="EMBL" id="GLR49904.1"/>
    </source>
</evidence>
<dbReference type="PROSITE" id="PS50943">
    <property type="entry name" value="HTH_CROC1"/>
    <property type="match status" value="1"/>
</dbReference>
<dbReference type="EMBL" id="BSOP01000007">
    <property type="protein sequence ID" value="GLR49904.1"/>
    <property type="molecule type" value="Genomic_DNA"/>
</dbReference>
<evidence type="ECO:0000259" key="1">
    <source>
        <dbReference type="PROSITE" id="PS50943"/>
    </source>
</evidence>
<reference evidence="3" key="1">
    <citation type="journal article" date="2019" name="Int. J. Syst. Evol. Microbiol.">
        <title>The Global Catalogue of Microorganisms (GCM) 10K type strain sequencing project: providing services to taxonomists for standard genome sequencing and annotation.</title>
        <authorList>
            <consortium name="The Broad Institute Genomics Platform"/>
            <consortium name="The Broad Institute Genome Sequencing Center for Infectious Disease"/>
            <person name="Wu L."/>
            <person name="Ma J."/>
        </authorList>
    </citation>
    <scope>NUCLEOTIDE SEQUENCE [LARGE SCALE GENOMIC DNA]</scope>
    <source>
        <strain evidence="3">NBRC 102122</strain>
    </source>
</reference>
<accession>A0ABQ5ZAU3</accession>
<feature type="domain" description="HTH cro/C1-type" evidence="1">
    <location>
        <begin position="6"/>
        <end position="35"/>
    </location>
</feature>
<gene>
    <name evidence="2" type="ORF">GCM10007923_11090</name>
</gene>
<sequence>MDAEQMRAARALLRWSQQELSDQCGVSVPTIKRLEAMEGELTGHLNTIRAIERTLIEAGVTFIPENGGGAGVRLARPKGGGG</sequence>
<organism evidence="2 3">
    <name type="scientific">Shinella yambaruensis</name>
    <dbReference type="NCBI Taxonomy" id="415996"/>
    <lineage>
        <taxon>Bacteria</taxon>
        <taxon>Pseudomonadati</taxon>
        <taxon>Pseudomonadota</taxon>
        <taxon>Alphaproteobacteria</taxon>
        <taxon>Hyphomicrobiales</taxon>
        <taxon>Rhizobiaceae</taxon>
        <taxon>Shinella</taxon>
    </lineage>
</organism>
<dbReference type="InterPro" id="IPR001387">
    <property type="entry name" value="Cro/C1-type_HTH"/>
</dbReference>
<dbReference type="SMART" id="SM00530">
    <property type="entry name" value="HTH_XRE"/>
    <property type="match status" value="1"/>
</dbReference>
<keyword evidence="3" id="KW-1185">Reference proteome</keyword>
<dbReference type="Gene3D" id="1.10.260.40">
    <property type="entry name" value="lambda repressor-like DNA-binding domains"/>
    <property type="match status" value="1"/>
</dbReference>
<comment type="caution">
    <text evidence="2">The sequence shown here is derived from an EMBL/GenBank/DDBJ whole genome shotgun (WGS) entry which is preliminary data.</text>
</comment>
<protein>
    <submittedName>
        <fullName evidence="2">Transcriptional regulator</fullName>
    </submittedName>
</protein>
<dbReference type="SUPFAM" id="SSF47413">
    <property type="entry name" value="lambda repressor-like DNA-binding domains"/>
    <property type="match status" value="1"/>
</dbReference>
<proteinExistence type="predicted"/>
<dbReference type="CDD" id="cd00093">
    <property type="entry name" value="HTH_XRE"/>
    <property type="match status" value="1"/>
</dbReference>
<dbReference type="Pfam" id="PF01381">
    <property type="entry name" value="HTH_3"/>
    <property type="match status" value="1"/>
</dbReference>
<name>A0ABQ5ZAU3_9HYPH</name>